<feature type="domain" description="NB-ARC" evidence="2">
    <location>
        <begin position="64"/>
        <end position="234"/>
    </location>
</feature>
<feature type="compositionally biased region" description="Basic and acidic residues" evidence="1">
    <location>
        <begin position="792"/>
        <end position="802"/>
    </location>
</feature>
<keyword evidence="5" id="KW-1185">Reference proteome</keyword>
<name>A0ABR4P607_9HELO</name>
<feature type="domain" description="DUF7779" evidence="3">
    <location>
        <begin position="321"/>
        <end position="394"/>
    </location>
</feature>
<comment type="caution">
    <text evidence="4">The sequence shown here is derived from an EMBL/GenBank/DDBJ whole genome shotgun (WGS) entry which is preliminary data.</text>
</comment>
<dbReference type="PANTHER" id="PTHR46082:SF6">
    <property type="entry name" value="AAA+ ATPASE DOMAIN-CONTAINING PROTEIN-RELATED"/>
    <property type="match status" value="1"/>
</dbReference>
<reference evidence="4 5" key="1">
    <citation type="submission" date="2024-06" db="EMBL/GenBank/DDBJ databases">
        <title>Complete genome of Phlyctema vagabunda strain 19-DSS-EL-015.</title>
        <authorList>
            <person name="Fiorenzani C."/>
        </authorList>
    </citation>
    <scope>NUCLEOTIDE SEQUENCE [LARGE SCALE GENOMIC DNA]</scope>
    <source>
        <strain evidence="4 5">19-DSS-EL-015</strain>
    </source>
</reference>
<evidence type="ECO:0000313" key="5">
    <source>
        <dbReference type="Proteomes" id="UP001629113"/>
    </source>
</evidence>
<dbReference type="Pfam" id="PF00931">
    <property type="entry name" value="NB-ARC"/>
    <property type="match status" value="1"/>
</dbReference>
<dbReference type="InterPro" id="IPR027417">
    <property type="entry name" value="P-loop_NTPase"/>
</dbReference>
<feature type="compositionally biased region" description="Basic and acidic residues" evidence="1">
    <location>
        <begin position="816"/>
        <end position="833"/>
    </location>
</feature>
<evidence type="ECO:0000256" key="1">
    <source>
        <dbReference type="SAM" id="MobiDB-lite"/>
    </source>
</evidence>
<dbReference type="Proteomes" id="UP001629113">
    <property type="component" value="Unassembled WGS sequence"/>
</dbReference>
<feature type="compositionally biased region" description="Acidic residues" evidence="1">
    <location>
        <begin position="779"/>
        <end position="791"/>
    </location>
</feature>
<sequence>MMAEPSNNRAERSYSHNTASGDSRVHNGDTISNHYYSATAGDYKCPSSCFDVPFTRNRLFTGREDILDRVKNSLLEYHSVAIVGIGGIGKSQIAIEYCYVLRHQLPESYIFWIYCGSIERIKQSYEDIARLLKLPGWEDPGSDKLQMVYDWFCHGTKYKWLIVLDNCDDSDLLFEPQSQLDRPLISYLPESDSGRILITSRDQRVADQLTESPDCICVLDPFSATEARSLLTKKLKADPSQEDVINDVVKELDYIPLAITQAAAYIRKMFISVSDYLSKLKEPSLEIEAFQFEQMDRTRDVRGKISNAIFKTWKVSFDKIRSTEKPSIELLSLMSTLERQGIPKVILLQKFNTEHELHKALSPLIGFSFINQRSSDDVYSMHRLVQIFVQKWIRDEGLLKSFQEQAVRVVESSFLPPNHSNNLVYGRKLLPTAHAVLEFNVEDITRIRLLYQLAIYYQISLQPESTKNVGTKLVSLYAQTYGESHPRTISALEDLASTLEISKEHRAACIQYVRILNSYRQCPGTPQHEIINIQTRLALCQCSSGNRGLAIESLKHLYFWYLQNLRVAHPSIREGAVRLANYLAQDGQLLEAEELYYRIHEVYRDLYDPRNHDWCLLFALPYSQFLSRNKKFDEAEAIILEIFGKLDNTDGYEVFNVATGLVKVWKAKGDFTSALELSRHVLLATENEYGQAHFNTLSSFYDLSILLAESRKLQESNDCFEDLISRSENFFGPDNSFVVAFKTGYSACYRRFLQEGVKDNEIPEGFKAAAVKYGHLFESETESNEDRDSEETDGRTSDKESSGQESLDECASEGDLTEKSAPERESLLRRKSF</sequence>
<dbReference type="Pfam" id="PF25000">
    <property type="entry name" value="DUF7779"/>
    <property type="match status" value="1"/>
</dbReference>
<evidence type="ECO:0000259" key="2">
    <source>
        <dbReference type="Pfam" id="PF00931"/>
    </source>
</evidence>
<proteinExistence type="predicted"/>
<dbReference type="Gene3D" id="3.40.50.300">
    <property type="entry name" value="P-loop containing nucleotide triphosphate hydrolases"/>
    <property type="match status" value="1"/>
</dbReference>
<evidence type="ECO:0000259" key="3">
    <source>
        <dbReference type="Pfam" id="PF25000"/>
    </source>
</evidence>
<protein>
    <submittedName>
        <fullName evidence="4">Kinesin light chain</fullName>
    </submittedName>
</protein>
<dbReference type="InterPro" id="IPR002182">
    <property type="entry name" value="NB-ARC"/>
</dbReference>
<dbReference type="SUPFAM" id="SSF48452">
    <property type="entry name" value="TPR-like"/>
    <property type="match status" value="1"/>
</dbReference>
<feature type="region of interest" description="Disordered" evidence="1">
    <location>
        <begin position="1"/>
        <end position="26"/>
    </location>
</feature>
<gene>
    <name evidence="4" type="ORF">PVAG01_10267</name>
</gene>
<dbReference type="InterPro" id="IPR011990">
    <property type="entry name" value="TPR-like_helical_dom_sf"/>
</dbReference>
<accession>A0ABR4P607</accession>
<evidence type="ECO:0000313" key="4">
    <source>
        <dbReference type="EMBL" id="KAL3418551.1"/>
    </source>
</evidence>
<dbReference type="InterPro" id="IPR056681">
    <property type="entry name" value="DUF7779"/>
</dbReference>
<feature type="region of interest" description="Disordered" evidence="1">
    <location>
        <begin position="778"/>
        <end position="833"/>
    </location>
</feature>
<dbReference type="PANTHER" id="PTHR46082">
    <property type="entry name" value="ATP/GTP-BINDING PROTEIN-RELATED"/>
    <property type="match status" value="1"/>
</dbReference>
<dbReference type="Gene3D" id="1.25.40.10">
    <property type="entry name" value="Tetratricopeptide repeat domain"/>
    <property type="match status" value="2"/>
</dbReference>
<dbReference type="EMBL" id="JBFCZG010000009">
    <property type="protein sequence ID" value="KAL3418551.1"/>
    <property type="molecule type" value="Genomic_DNA"/>
</dbReference>
<dbReference type="InterPro" id="IPR053137">
    <property type="entry name" value="NLR-like"/>
</dbReference>
<dbReference type="SUPFAM" id="SSF52540">
    <property type="entry name" value="P-loop containing nucleoside triphosphate hydrolases"/>
    <property type="match status" value="1"/>
</dbReference>
<organism evidence="4 5">
    <name type="scientific">Phlyctema vagabunda</name>
    <dbReference type="NCBI Taxonomy" id="108571"/>
    <lineage>
        <taxon>Eukaryota</taxon>
        <taxon>Fungi</taxon>
        <taxon>Dikarya</taxon>
        <taxon>Ascomycota</taxon>
        <taxon>Pezizomycotina</taxon>
        <taxon>Leotiomycetes</taxon>
        <taxon>Helotiales</taxon>
        <taxon>Dermateaceae</taxon>
        <taxon>Phlyctema</taxon>
    </lineage>
</organism>